<proteinExistence type="predicted"/>
<dbReference type="AlphaFoldDB" id="G9NXS0"/>
<dbReference type="Proteomes" id="UP000005426">
    <property type="component" value="Unassembled WGS sequence"/>
</dbReference>
<protein>
    <submittedName>
        <fullName evidence="1">Uncharacterized protein</fullName>
    </submittedName>
</protein>
<sequence>MKENDSPSPPNGINPTARSGIVKIMIGLWAVRIFRARSCVYVQHEEHFWSSRVGWHCARCARESRYTSSVSK</sequence>
<keyword evidence="2" id="KW-1185">Reference proteome</keyword>
<reference evidence="1 2" key="1">
    <citation type="journal article" date="2011" name="Genome Biol.">
        <title>Comparative genome sequence analysis underscores mycoparasitism as the ancestral life style of Trichoderma.</title>
        <authorList>
            <person name="Kubicek C.P."/>
            <person name="Herrera-Estrella A."/>
            <person name="Seidl-Seiboth V."/>
            <person name="Martinez D.A."/>
            <person name="Druzhinina I.S."/>
            <person name="Thon M."/>
            <person name="Zeilinger S."/>
            <person name="Casas-Flores S."/>
            <person name="Horwitz B.A."/>
            <person name="Mukherjee P.K."/>
            <person name="Mukherjee M."/>
            <person name="Kredics L."/>
            <person name="Alcaraz L.D."/>
            <person name="Aerts A."/>
            <person name="Antal Z."/>
            <person name="Atanasova L."/>
            <person name="Cervantes-Badillo M.G."/>
            <person name="Challacombe J."/>
            <person name="Chertkov O."/>
            <person name="McCluskey K."/>
            <person name="Coulpier F."/>
            <person name="Deshpande N."/>
            <person name="von Doehren H."/>
            <person name="Ebbole D.J."/>
            <person name="Esquivel-Naranjo E.U."/>
            <person name="Fekete E."/>
            <person name="Flipphi M."/>
            <person name="Glaser F."/>
            <person name="Gomez-Rodriguez E.Y."/>
            <person name="Gruber S."/>
            <person name="Han C."/>
            <person name="Henrissat B."/>
            <person name="Hermosa R."/>
            <person name="Hernandez-Onate M."/>
            <person name="Karaffa L."/>
            <person name="Kosti I."/>
            <person name="Le Crom S."/>
            <person name="Lindquist E."/>
            <person name="Lucas S."/>
            <person name="Luebeck M."/>
            <person name="Luebeck P.S."/>
            <person name="Margeot A."/>
            <person name="Metz B."/>
            <person name="Misra M."/>
            <person name="Nevalainen H."/>
            <person name="Omann M."/>
            <person name="Packer N."/>
            <person name="Perrone G."/>
            <person name="Uresti-Rivera E.E."/>
            <person name="Salamov A."/>
            <person name="Schmoll M."/>
            <person name="Seiboth B."/>
            <person name="Shapiro H."/>
            <person name="Sukno S."/>
            <person name="Tamayo-Ramos J.A."/>
            <person name="Tisch D."/>
            <person name="Wiest A."/>
            <person name="Wilkinson H.H."/>
            <person name="Zhang M."/>
            <person name="Coutinho P.M."/>
            <person name="Kenerley C.M."/>
            <person name="Monte E."/>
            <person name="Baker S.E."/>
            <person name="Grigoriev I.V."/>
        </authorList>
    </citation>
    <scope>NUCLEOTIDE SEQUENCE [LARGE SCALE GENOMIC DNA]</scope>
    <source>
        <strain evidence="2">ATCC 20476 / IMI 206040</strain>
    </source>
</reference>
<dbReference type="EMBL" id="ABDG02000025">
    <property type="protein sequence ID" value="EHK44250.1"/>
    <property type="molecule type" value="Genomic_DNA"/>
</dbReference>
<gene>
    <name evidence="1" type="ORF">TRIATDRAFT_257860</name>
</gene>
<evidence type="ECO:0000313" key="2">
    <source>
        <dbReference type="Proteomes" id="UP000005426"/>
    </source>
</evidence>
<organism evidence="1 2">
    <name type="scientific">Hypocrea atroviridis (strain ATCC 20476 / IMI 206040)</name>
    <name type="common">Trichoderma atroviride</name>
    <dbReference type="NCBI Taxonomy" id="452589"/>
    <lineage>
        <taxon>Eukaryota</taxon>
        <taxon>Fungi</taxon>
        <taxon>Dikarya</taxon>
        <taxon>Ascomycota</taxon>
        <taxon>Pezizomycotina</taxon>
        <taxon>Sordariomycetes</taxon>
        <taxon>Hypocreomycetidae</taxon>
        <taxon>Hypocreales</taxon>
        <taxon>Hypocreaceae</taxon>
        <taxon>Trichoderma</taxon>
    </lineage>
</organism>
<evidence type="ECO:0000313" key="1">
    <source>
        <dbReference type="EMBL" id="EHK44250.1"/>
    </source>
</evidence>
<name>G9NXS0_HYPAI</name>
<accession>G9NXS0</accession>
<comment type="caution">
    <text evidence="1">The sequence shown here is derived from an EMBL/GenBank/DDBJ whole genome shotgun (WGS) entry which is preliminary data.</text>
</comment>
<dbReference type="HOGENOM" id="CLU_2722557_0_0_1"/>
<feature type="non-terminal residue" evidence="1">
    <location>
        <position position="72"/>
    </location>
</feature>